<dbReference type="SUPFAM" id="SSF57667">
    <property type="entry name" value="beta-beta-alpha zinc fingers"/>
    <property type="match status" value="3"/>
</dbReference>
<evidence type="ECO:0000256" key="7">
    <source>
        <dbReference type="ARBA" id="ARBA00023015"/>
    </source>
</evidence>
<dbReference type="Pfam" id="PF00096">
    <property type="entry name" value="zf-C2H2"/>
    <property type="match status" value="4"/>
</dbReference>
<feature type="domain" description="C2H2-type" evidence="16">
    <location>
        <begin position="770"/>
        <end position="797"/>
    </location>
</feature>
<sequence>MEQEVKIWTSRLVSHLQRPSLQKTIIGSDSRQLGELDSQDTQDLRCKYCGEDFPAMSELIAHEDACEPDDSELNGSLRFRRDGGGGAGAEGIDVDNEETSSHSGDENNVAEARQPEEFSPDNGQESDEKCDDAAESPTSLQVSDAQAQFQQALAKMQTQRVQLMKLLGLTSDDLRKPEVLAQIERLGLTGLANPPDQLAALTAPFGSVPDHAVTKGGLSLPELRDESAPKNWQEFLVMQSTLYTLQQQQMMHVQLIHQIQQQLNISQPGGGVAAKEDESGGGGRGGGGTPSPGVAPLIGHKPYDDHPADALVLLSKLGSGVSPIIPAANESPDNANKTPLKFFGHHLSEEQNHPMTDANAGESLSASAGLPTGRQDIQASGNVLQQQHSPPMSATSLALSVIPPSSEPMPLDQPTSLEMLQRTTQEVLSKASKNLLINSLVDDLAKSPTSGDDKSKEAMMRHRCRYCGKVFGSDSALQIHIRSHTGERPFKCNVCGNRFTTKGNLKVHFQRHQAKYPHIKMNPHPFYHNFLPPTAMVPNSFLQGLTQFQQAAAVAAAAAAEQETPENLTVSHKSSALKRAMSPSQKAASRGGSGGDDGKSSESHAQLLLDAPKRKKHRSGPGDEQDIPEDLSGNSVAGRSPSPCPSSPTSASMMSRPSSPVLPYRLHKQSGHPPASASAPAERTACDDPDPVPNPVVYNTLLPRPGSTDNSWESLIEVTPTSETSKLQQLVDNITQNLNEPNQCVICHRVLSCKSALQMHYRTHTGERPFKCRICGRAFATKGNLKTHMSIHRLKPPSRTLHQCPVCHRKYASPSALEQHIRLHTGEPTDMTTDQIDAEEVRSILSFPLHTVLYCTYLSTMLHSHA</sequence>
<dbReference type="Proteomes" id="UP000678499">
    <property type="component" value="Unassembled WGS sequence"/>
</dbReference>
<gene>
    <name evidence="17" type="ORF">NMOB1V02_LOCUS3755</name>
</gene>
<organism evidence="17">
    <name type="scientific">Notodromas monacha</name>
    <dbReference type="NCBI Taxonomy" id="399045"/>
    <lineage>
        <taxon>Eukaryota</taxon>
        <taxon>Metazoa</taxon>
        <taxon>Ecdysozoa</taxon>
        <taxon>Arthropoda</taxon>
        <taxon>Crustacea</taxon>
        <taxon>Oligostraca</taxon>
        <taxon>Ostracoda</taxon>
        <taxon>Podocopa</taxon>
        <taxon>Podocopida</taxon>
        <taxon>Cypridocopina</taxon>
        <taxon>Cypridoidea</taxon>
        <taxon>Cyprididae</taxon>
        <taxon>Notodromas</taxon>
    </lineage>
</organism>
<evidence type="ECO:0000256" key="12">
    <source>
        <dbReference type="ARBA" id="ARBA00056983"/>
    </source>
</evidence>
<feature type="compositionally biased region" description="Acidic residues" evidence="15">
    <location>
        <begin position="124"/>
        <end position="134"/>
    </location>
</feature>
<feature type="domain" description="C2H2-type" evidence="16">
    <location>
        <begin position="742"/>
        <end position="769"/>
    </location>
</feature>
<dbReference type="GO" id="GO:0048731">
    <property type="term" value="P:system development"/>
    <property type="evidence" value="ECO:0007669"/>
    <property type="project" value="UniProtKB-ARBA"/>
</dbReference>
<dbReference type="FunFam" id="3.30.160.60:FF:000291">
    <property type="entry name" value="Spalt-like transcription factor 4"/>
    <property type="match status" value="1"/>
</dbReference>
<evidence type="ECO:0000256" key="11">
    <source>
        <dbReference type="ARBA" id="ARBA00038474"/>
    </source>
</evidence>
<dbReference type="InterPro" id="IPR051565">
    <property type="entry name" value="Sal_C2H2-zinc-finger"/>
</dbReference>
<keyword evidence="9" id="KW-0804">Transcription</keyword>
<keyword evidence="4" id="KW-0677">Repeat</keyword>
<dbReference type="PROSITE" id="PS50157">
    <property type="entry name" value="ZINC_FINGER_C2H2_2"/>
    <property type="match status" value="5"/>
</dbReference>
<dbReference type="EMBL" id="CAJPEX010000519">
    <property type="protein sequence ID" value="CAG0916124.1"/>
    <property type="molecule type" value="Genomic_DNA"/>
</dbReference>
<dbReference type="AlphaFoldDB" id="A0A7R9GCH6"/>
<feature type="region of interest" description="Disordered" evidence="15">
    <location>
        <begin position="76"/>
        <end position="143"/>
    </location>
</feature>
<dbReference type="PANTHER" id="PTHR23233:SF84">
    <property type="entry name" value="FI23031P1"/>
    <property type="match status" value="1"/>
</dbReference>
<evidence type="ECO:0000256" key="2">
    <source>
        <dbReference type="ARBA" id="ARBA00022473"/>
    </source>
</evidence>
<comment type="subcellular location">
    <subcellularLocation>
        <location evidence="1">Nucleus</location>
    </subcellularLocation>
</comment>
<evidence type="ECO:0000313" key="17">
    <source>
        <dbReference type="EMBL" id="CAD7275972.1"/>
    </source>
</evidence>
<keyword evidence="6" id="KW-0862">Zinc</keyword>
<evidence type="ECO:0000259" key="16">
    <source>
        <dbReference type="PROSITE" id="PS50157"/>
    </source>
</evidence>
<dbReference type="GO" id="GO:0000978">
    <property type="term" value="F:RNA polymerase II cis-regulatory region sequence-specific DNA binding"/>
    <property type="evidence" value="ECO:0007669"/>
    <property type="project" value="TreeGrafter"/>
</dbReference>
<feature type="domain" description="C2H2-type" evidence="16">
    <location>
        <begin position="490"/>
        <end position="517"/>
    </location>
</feature>
<dbReference type="InterPro" id="IPR013087">
    <property type="entry name" value="Znf_C2H2_type"/>
</dbReference>
<evidence type="ECO:0000256" key="14">
    <source>
        <dbReference type="PROSITE-ProRule" id="PRU00042"/>
    </source>
</evidence>
<name>A0A7R9GCH6_9CRUS</name>
<keyword evidence="7" id="KW-0805">Transcription regulation</keyword>
<reference evidence="17" key="1">
    <citation type="submission" date="2020-11" db="EMBL/GenBank/DDBJ databases">
        <authorList>
            <person name="Tran Van P."/>
        </authorList>
    </citation>
    <scope>NUCLEOTIDE SEQUENCE</scope>
</reference>
<feature type="domain" description="C2H2-type" evidence="16">
    <location>
        <begin position="462"/>
        <end position="489"/>
    </location>
</feature>
<dbReference type="PANTHER" id="PTHR23233">
    <property type="entry name" value="SAL-LIKE PROTEIN"/>
    <property type="match status" value="1"/>
</dbReference>
<dbReference type="InterPro" id="IPR036236">
    <property type="entry name" value="Znf_C2H2_sf"/>
</dbReference>
<feature type="domain" description="C2H2-type" evidence="16">
    <location>
        <begin position="802"/>
        <end position="829"/>
    </location>
</feature>
<dbReference type="FunFam" id="3.30.160.60:FF:002027">
    <property type="entry name" value="Blast:Sal-like protein 3"/>
    <property type="match status" value="1"/>
</dbReference>
<feature type="compositionally biased region" description="Gly residues" evidence="15">
    <location>
        <begin position="280"/>
        <end position="290"/>
    </location>
</feature>
<dbReference type="GO" id="GO:0005634">
    <property type="term" value="C:nucleus"/>
    <property type="evidence" value="ECO:0007669"/>
    <property type="project" value="UniProtKB-SubCell"/>
</dbReference>
<comment type="function">
    <text evidence="12">Required for the establishment of the posterior-most head and the anterior-most tail segments of the embryo. Probably function as a transcriptional regulator. Could repress the transcription of the tsh gene.</text>
</comment>
<evidence type="ECO:0000256" key="8">
    <source>
        <dbReference type="ARBA" id="ARBA00023125"/>
    </source>
</evidence>
<dbReference type="EMBL" id="OA882556">
    <property type="protein sequence ID" value="CAD7275972.1"/>
    <property type="molecule type" value="Genomic_DNA"/>
</dbReference>
<evidence type="ECO:0000256" key="5">
    <source>
        <dbReference type="ARBA" id="ARBA00022771"/>
    </source>
</evidence>
<keyword evidence="10" id="KW-0539">Nucleus</keyword>
<dbReference type="GO" id="GO:0000981">
    <property type="term" value="F:DNA-binding transcription factor activity, RNA polymerase II-specific"/>
    <property type="evidence" value="ECO:0007669"/>
    <property type="project" value="TreeGrafter"/>
</dbReference>
<evidence type="ECO:0000256" key="3">
    <source>
        <dbReference type="ARBA" id="ARBA00022723"/>
    </source>
</evidence>
<feature type="region of interest" description="Disordered" evidence="15">
    <location>
        <begin position="267"/>
        <end position="302"/>
    </location>
</feature>
<keyword evidence="18" id="KW-1185">Reference proteome</keyword>
<feature type="region of interest" description="Disordered" evidence="15">
    <location>
        <begin position="562"/>
        <end position="690"/>
    </location>
</feature>
<evidence type="ECO:0000256" key="9">
    <source>
        <dbReference type="ARBA" id="ARBA00023163"/>
    </source>
</evidence>
<evidence type="ECO:0000313" key="18">
    <source>
        <dbReference type="Proteomes" id="UP000678499"/>
    </source>
</evidence>
<dbReference type="GO" id="GO:0008270">
    <property type="term" value="F:zinc ion binding"/>
    <property type="evidence" value="ECO:0007669"/>
    <property type="project" value="UniProtKB-KW"/>
</dbReference>
<evidence type="ECO:0000256" key="13">
    <source>
        <dbReference type="ARBA" id="ARBA00071947"/>
    </source>
</evidence>
<evidence type="ECO:0000256" key="6">
    <source>
        <dbReference type="ARBA" id="ARBA00022833"/>
    </source>
</evidence>
<feature type="compositionally biased region" description="Low complexity" evidence="15">
    <location>
        <begin position="647"/>
        <end position="659"/>
    </location>
</feature>
<keyword evidence="8" id="KW-0238">DNA-binding</keyword>
<evidence type="ECO:0000256" key="4">
    <source>
        <dbReference type="ARBA" id="ARBA00022737"/>
    </source>
</evidence>
<dbReference type="FunFam" id="3.30.160.60:FF:000215">
    <property type="entry name" value="Spalt-like transcription factor 3"/>
    <property type="match status" value="1"/>
</dbReference>
<evidence type="ECO:0000256" key="10">
    <source>
        <dbReference type="ARBA" id="ARBA00023242"/>
    </source>
</evidence>
<keyword evidence="5 14" id="KW-0863">Zinc-finger</keyword>
<dbReference type="SMART" id="SM00355">
    <property type="entry name" value="ZnF_C2H2"/>
    <property type="match status" value="6"/>
</dbReference>
<keyword evidence="3" id="KW-0479">Metal-binding</keyword>
<dbReference type="FunFam" id="3.30.160.60:FF:000025">
    <property type="entry name" value="Spalt-like transcription factor 1"/>
    <property type="match status" value="1"/>
</dbReference>
<dbReference type="Gene3D" id="3.30.160.60">
    <property type="entry name" value="Classic Zinc Finger"/>
    <property type="match status" value="5"/>
</dbReference>
<dbReference type="OrthoDB" id="6381376at2759"/>
<evidence type="ECO:0000256" key="1">
    <source>
        <dbReference type="ARBA" id="ARBA00004123"/>
    </source>
</evidence>
<accession>A0A7R9GCH6</accession>
<proteinExistence type="inferred from homology"/>
<keyword evidence="2" id="KW-0217">Developmental protein</keyword>
<feature type="compositionally biased region" description="Polar residues" evidence="15">
    <location>
        <begin position="565"/>
        <end position="574"/>
    </location>
</feature>
<evidence type="ECO:0000256" key="15">
    <source>
        <dbReference type="SAM" id="MobiDB-lite"/>
    </source>
</evidence>
<protein>
    <recommendedName>
        <fullName evidence="13">Homeotic protein spalt-major</fullName>
    </recommendedName>
</protein>
<dbReference type="PROSITE" id="PS00028">
    <property type="entry name" value="ZINC_FINGER_C2H2_1"/>
    <property type="match status" value="5"/>
</dbReference>
<comment type="similarity">
    <text evidence="11">Belongs to the sal C2H2-type zinc-finger protein family.</text>
</comment>